<evidence type="ECO:0000256" key="1">
    <source>
        <dbReference type="SAM" id="MobiDB-lite"/>
    </source>
</evidence>
<sequence length="198" mass="22321">MVQGAQTRSGSWQLRRGTLVPAMQKRTLVQELMRTFVQPDRQRTLVQPGRTLVQRREQWTFVQLPEVDVSPAREDARPVETRGRLSMQEDACPCRRTFVHFQRPESFTPGPPPAEGRLSASCTRAILHQLDRVAPKRPLLRGARAREAPVAPKRPLLRGARARAAPGAPSTKNSGSALLFFLIYDEFPILLHSLTHSF</sequence>
<protein>
    <submittedName>
        <fullName evidence="2">Uncharacterized protein</fullName>
    </submittedName>
</protein>
<dbReference type="EMBL" id="CM003371">
    <property type="protein sequence ID" value="KOM31422.1"/>
    <property type="molecule type" value="Genomic_DNA"/>
</dbReference>
<feature type="region of interest" description="Disordered" evidence="1">
    <location>
        <begin position="146"/>
        <end position="172"/>
    </location>
</feature>
<evidence type="ECO:0000313" key="3">
    <source>
        <dbReference type="Proteomes" id="UP000053144"/>
    </source>
</evidence>
<accession>A0A0L9TLU1</accession>
<dbReference type="AlphaFoldDB" id="A0A0L9TLU1"/>
<gene>
    <name evidence="2" type="ORF">LR48_Vigan01g097700</name>
</gene>
<reference evidence="3" key="1">
    <citation type="journal article" date="2015" name="Proc. Natl. Acad. Sci. U.S.A.">
        <title>Genome sequencing of adzuki bean (Vigna angularis) provides insight into high starch and low fat accumulation and domestication.</title>
        <authorList>
            <person name="Yang K."/>
            <person name="Tian Z."/>
            <person name="Chen C."/>
            <person name="Luo L."/>
            <person name="Zhao B."/>
            <person name="Wang Z."/>
            <person name="Yu L."/>
            <person name="Li Y."/>
            <person name="Sun Y."/>
            <person name="Li W."/>
            <person name="Chen Y."/>
            <person name="Li Y."/>
            <person name="Zhang Y."/>
            <person name="Ai D."/>
            <person name="Zhao J."/>
            <person name="Shang C."/>
            <person name="Ma Y."/>
            <person name="Wu B."/>
            <person name="Wang M."/>
            <person name="Gao L."/>
            <person name="Sun D."/>
            <person name="Zhang P."/>
            <person name="Guo F."/>
            <person name="Wang W."/>
            <person name="Li Y."/>
            <person name="Wang J."/>
            <person name="Varshney R.K."/>
            <person name="Wang J."/>
            <person name="Ling H.Q."/>
            <person name="Wan P."/>
        </authorList>
    </citation>
    <scope>NUCLEOTIDE SEQUENCE</scope>
    <source>
        <strain evidence="3">cv. Jingnong 6</strain>
    </source>
</reference>
<evidence type="ECO:0000313" key="2">
    <source>
        <dbReference type="EMBL" id="KOM31422.1"/>
    </source>
</evidence>
<dbReference type="Proteomes" id="UP000053144">
    <property type="component" value="Chromosome 1"/>
</dbReference>
<dbReference type="Gramene" id="KOM31422">
    <property type="protein sequence ID" value="KOM31422"/>
    <property type="gene ID" value="LR48_Vigan01g097700"/>
</dbReference>
<proteinExistence type="predicted"/>
<organism evidence="2 3">
    <name type="scientific">Phaseolus angularis</name>
    <name type="common">Azuki bean</name>
    <name type="synonym">Vigna angularis</name>
    <dbReference type="NCBI Taxonomy" id="3914"/>
    <lineage>
        <taxon>Eukaryota</taxon>
        <taxon>Viridiplantae</taxon>
        <taxon>Streptophyta</taxon>
        <taxon>Embryophyta</taxon>
        <taxon>Tracheophyta</taxon>
        <taxon>Spermatophyta</taxon>
        <taxon>Magnoliopsida</taxon>
        <taxon>eudicotyledons</taxon>
        <taxon>Gunneridae</taxon>
        <taxon>Pentapetalae</taxon>
        <taxon>rosids</taxon>
        <taxon>fabids</taxon>
        <taxon>Fabales</taxon>
        <taxon>Fabaceae</taxon>
        <taxon>Papilionoideae</taxon>
        <taxon>50 kb inversion clade</taxon>
        <taxon>NPAAA clade</taxon>
        <taxon>indigoferoid/millettioid clade</taxon>
        <taxon>Phaseoleae</taxon>
        <taxon>Vigna</taxon>
    </lineage>
</organism>
<feature type="compositionally biased region" description="Low complexity" evidence="1">
    <location>
        <begin position="151"/>
        <end position="169"/>
    </location>
</feature>
<name>A0A0L9TLU1_PHAAN</name>